<keyword evidence="4 10" id="KW-0812">Transmembrane</keyword>
<evidence type="ECO:0000256" key="10">
    <source>
        <dbReference type="SAM" id="Phobius"/>
    </source>
</evidence>
<gene>
    <name evidence="11" type="ORF">G5I_13013</name>
</gene>
<evidence type="ECO:0000256" key="1">
    <source>
        <dbReference type="ARBA" id="ARBA00004651"/>
    </source>
</evidence>
<evidence type="ECO:0000256" key="9">
    <source>
        <dbReference type="ARBA" id="ARBA00023224"/>
    </source>
</evidence>
<dbReference type="InterPro" id="IPR004117">
    <property type="entry name" value="7tm6_olfct_rcpt"/>
</dbReference>
<keyword evidence="6 10" id="KW-1133">Transmembrane helix</keyword>
<dbReference type="PANTHER" id="PTHR21137">
    <property type="entry name" value="ODORANT RECEPTOR"/>
    <property type="match status" value="1"/>
</dbReference>
<evidence type="ECO:0000313" key="11">
    <source>
        <dbReference type="EMBL" id="EGI58897.1"/>
    </source>
</evidence>
<evidence type="ECO:0000256" key="2">
    <source>
        <dbReference type="ARBA" id="ARBA00022475"/>
    </source>
</evidence>
<evidence type="ECO:0000313" key="12">
    <source>
        <dbReference type="Proteomes" id="UP000007755"/>
    </source>
</evidence>
<feature type="transmembrane region" description="Helical" evidence="10">
    <location>
        <begin position="72"/>
        <end position="94"/>
    </location>
</feature>
<dbReference type="AlphaFoldDB" id="F4X3V0"/>
<sequence>MTDMANVARRTSRWIVGMQIGSATFYSVGVLAANANSPEKLEPYARELILKMEFPFNISTDFIYTTVQTVQFYHLFLVACGITIINSLLVTLSLDTPNAAAILVKSVLFYISMNVEAFIYCFCGEHLSAKSKMIGSAAYDSLWYNFPAKESRTVLFLILRSQKRLTITSGKIIDLSLERFTSCLIGRRLAMVFLKAPPSQIFLRAKLSGGTCTTSVILGPFLVIYGKHGDEYDQSRGKDLSSRLRIFSDILQMMAMDWKNCVLTDCSLRITINKAKLSHRISNWIIGLQLVAVTLYSCGVLAVNIGNVQRMNVSAREHILKLKLPFQIDTFPIYVCVTILEFFHIMTCGCGISTVNSLIIILSIGTPGGATILVRSVLYYITMNLEAFIYCFAGEYLNAKSKLIGDAAYNSLWYDITIENKRMILYMILRSQKRLTITIGKIMDLSLERFASVQEGATTHNFQQDINNDDDRLGKIFWHKIHSKIFVKHVDDSNASNISTRLLILEMDLPFDANRRFVYESVIITQFINLLLCADANCLINALLINLILHIGGQIDILREGLKEIFPKNGKCNPSHFTIKKIIKKHQKIITFSEHIEDLYTYIVMVLFVSDTLIICCLGFTIVASKSIGDAAYASLWYKSDSRDSRIILSLIMRSQNQLTITIGKIMNLSLGQYSTEGTTIYVFLLSFQYVQRHYIIHIE</sequence>
<keyword evidence="2" id="KW-1003">Cell membrane</keyword>
<keyword evidence="9" id="KW-0807">Transducer</keyword>
<dbReference type="GO" id="GO:0005549">
    <property type="term" value="F:odorant binding"/>
    <property type="evidence" value="ECO:0007669"/>
    <property type="project" value="InterPro"/>
</dbReference>
<evidence type="ECO:0000256" key="5">
    <source>
        <dbReference type="ARBA" id="ARBA00022725"/>
    </source>
</evidence>
<keyword evidence="5" id="KW-0552">Olfaction</keyword>
<feature type="transmembrane region" description="Helical" evidence="10">
    <location>
        <begin position="358"/>
        <end position="381"/>
    </location>
</feature>
<organism evidence="12">
    <name type="scientific">Acromyrmex echinatior</name>
    <name type="common">Panamanian leafcutter ant</name>
    <name type="synonym">Acromyrmex octospinosus echinatior</name>
    <dbReference type="NCBI Taxonomy" id="103372"/>
    <lineage>
        <taxon>Eukaryota</taxon>
        <taxon>Metazoa</taxon>
        <taxon>Ecdysozoa</taxon>
        <taxon>Arthropoda</taxon>
        <taxon>Hexapoda</taxon>
        <taxon>Insecta</taxon>
        <taxon>Pterygota</taxon>
        <taxon>Neoptera</taxon>
        <taxon>Endopterygota</taxon>
        <taxon>Hymenoptera</taxon>
        <taxon>Apocrita</taxon>
        <taxon>Aculeata</taxon>
        <taxon>Formicoidea</taxon>
        <taxon>Formicidae</taxon>
        <taxon>Myrmicinae</taxon>
        <taxon>Acromyrmex</taxon>
    </lineage>
</organism>
<evidence type="ECO:0000256" key="7">
    <source>
        <dbReference type="ARBA" id="ARBA00023136"/>
    </source>
</evidence>
<dbReference type="EMBL" id="GL888624">
    <property type="protein sequence ID" value="EGI58897.1"/>
    <property type="molecule type" value="Genomic_DNA"/>
</dbReference>
<dbReference type="GO" id="GO:0005886">
    <property type="term" value="C:plasma membrane"/>
    <property type="evidence" value="ECO:0007669"/>
    <property type="project" value="UniProtKB-SubCell"/>
</dbReference>
<keyword evidence="3" id="KW-0716">Sensory transduction</keyword>
<evidence type="ECO:0000256" key="3">
    <source>
        <dbReference type="ARBA" id="ARBA00022606"/>
    </source>
</evidence>
<dbReference type="GO" id="GO:0004984">
    <property type="term" value="F:olfactory receptor activity"/>
    <property type="evidence" value="ECO:0007669"/>
    <property type="project" value="InterPro"/>
</dbReference>
<proteinExistence type="predicted"/>
<dbReference type="STRING" id="103372.F4X3V0"/>
<keyword evidence="12" id="KW-1185">Reference proteome</keyword>
<evidence type="ECO:0000256" key="6">
    <source>
        <dbReference type="ARBA" id="ARBA00022989"/>
    </source>
</evidence>
<dbReference type="PANTHER" id="PTHR21137:SF35">
    <property type="entry name" value="ODORANT RECEPTOR 19A-RELATED"/>
    <property type="match status" value="1"/>
</dbReference>
<dbReference type="InParanoid" id="F4X3V0"/>
<evidence type="ECO:0000256" key="4">
    <source>
        <dbReference type="ARBA" id="ARBA00022692"/>
    </source>
</evidence>
<reference evidence="11" key="1">
    <citation type="submission" date="2011-02" db="EMBL/GenBank/DDBJ databases">
        <title>The genome of the leaf-cutting ant Acromyrmex echinatior suggests key adaptations to social evolution and fungus farming.</title>
        <authorList>
            <person name="Nygaard S."/>
            <person name="Zhang G."/>
        </authorList>
    </citation>
    <scope>NUCLEOTIDE SEQUENCE</scope>
</reference>
<comment type="subcellular location">
    <subcellularLocation>
        <location evidence="1">Cell membrane</location>
        <topology evidence="1">Multi-pass membrane protein</topology>
    </subcellularLocation>
</comment>
<dbReference type="eggNOG" id="ENOG502SSPN">
    <property type="taxonomic scope" value="Eukaryota"/>
</dbReference>
<dbReference type="FunCoup" id="F4X3V0">
    <property type="interactions" value="40"/>
</dbReference>
<feature type="transmembrane region" description="Helical" evidence="10">
    <location>
        <begin position="284"/>
        <end position="306"/>
    </location>
</feature>
<keyword evidence="7 10" id="KW-0472">Membrane</keyword>
<evidence type="ECO:0000256" key="8">
    <source>
        <dbReference type="ARBA" id="ARBA00023170"/>
    </source>
</evidence>
<protein>
    <submittedName>
        <fullName evidence="11">Putative odorant receptor 45b</fullName>
    </submittedName>
</protein>
<dbReference type="Proteomes" id="UP000007755">
    <property type="component" value="Unassembled WGS sequence"/>
</dbReference>
<keyword evidence="8 11" id="KW-0675">Receptor</keyword>
<dbReference type="GO" id="GO:0007165">
    <property type="term" value="P:signal transduction"/>
    <property type="evidence" value="ECO:0007669"/>
    <property type="project" value="UniProtKB-KW"/>
</dbReference>
<dbReference type="OrthoDB" id="6765072at2759"/>
<accession>F4X3V0</accession>
<dbReference type="Pfam" id="PF02949">
    <property type="entry name" value="7tm_6"/>
    <property type="match status" value="3"/>
</dbReference>
<feature type="transmembrane region" description="Helical" evidence="10">
    <location>
        <begin position="326"/>
        <end position="346"/>
    </location>
</feature>
<name>F4X3V0_ACREC</name>
<feature type="transmembrane region" description="Helical" evidence="10">
    <location>
        <begin position="599"/>
        <end position="623"/>
    </location>
</feature>
<feature type="transmembrane region" description="Helical" evidence="10">
    <location>
        <begin position="100"/>
        <end position="123"/>
    </location>
</feature>